<evidence type="ECO:0000313" key="1">
    <source>
        <dbReference type="EMBL" id="MCC5467639.1"/>
    </source>
</evidence>
<organism evidence="1 2">
    <name type="scientific">Pelosinus baikalensis</name>
    <dbReference type="NCBI Taxonomy" id="2892015"/>
    <lineage>
        <taxon>Bacteria</taxon>
        <taxon>Bacillati</taxon>
        <taxon>Bacillota</taxon>
        <taxon>Negativicutes</taxon>
        <taxon>Selenomonadales</taxon>
        <taxon>Sporomusaceae</taxon>
        <taxon>Pelosinus</taxon>
    </lineage>
</organism>
<keyword evidence="2" id="KW-1185">Reference proteome</keyword>
<dbReference type="Proteomes" id="UP001165492">
    <property type="component" value="Unassembled WGS sequence"/>
</dbReference>
<name>A0ABS8HYP8_9FIRM</name>
<gene>
    <name evidence="1" type="ORF">LMF89_20090</name>
</gene>
<evidence type="ECO:0000313" key="2">
    <source>
        <dbReference type="Proteomes" id="UP001165492"/>
    </source>
</evidence>
<reference evidence="1" key="1">
    <citation type="submission" date="2021-11" db="EMBL/GenBank/DDBJ databases">
        <title>Description of a new species Pelosinus isolated from the bottom sediments of Lake Baikal.</title>
        <authorList>
            <person name="Zakharyuk A."/>
        </authorList>
    </citation>
    <scope>NUCLEOTIDE SEQUENCE</scope>
    <source>
        <strain evidence="1">Bkl1</strain>
    </source>
</reference>
<protein>
    <submittedName>
        <fullName evidence="1">Uncharacterized protein</fullName>
    </submittedName>
</protein>
<accession>A0ABS8HYP8</accession>
<dbReference type="RefSeq" id="WP_229536605.1">
    <property type="nucleotide sequence ID" value="NZ_JAJHJB010000037.1"/>
</dbReference>
<proteinExistence type="predicted"/>
<comment type="caution">
    <text evidence="1">The sequence shown here is derived from an EMBL/GenBank/DDBJ whole genome shotgun (WGS) entry which is preliminary data.</text>
</comment>
<sequence length="147" mass="17021">MSSRNTLLTTAKEVHIILNDFLSLQEVISKPGFLGMIKSIFKKTNFTDIYSQVKSIDVDLENKLELVNVSIANTQEEIVFVEILKKYICALRIAVQKFSVVVEKLRDKAQGHELPWSAYSRLMDEFSQAERIYIALGQEMNHHYRRL</sequence>
<dbReference type="EMBL" id="JAJHJB010000037">
    <property type="protein sequence ID" value="MCC5467639.1"/>
    <property type="molecule type" value="Genomic_DNA"/>
</dbReference>